<feature type="compositionally biased region" description="Basic and acidic residues" evidence="1">
    <location>
        <begin position="1"/>
        <end position="21"/>
    </location>
</feature>
<comment type="caution">
    <text evidence="2">The sequence shown here is derived from an EMBL/GenBank/DDBJ whole genome shotgun (WGS) entry which is preliminary data.</text>
</comment>
<feature type="region of interest" description="Disordered" evidence="1">
    <location>
        <begin position="1"/>
        <end position="25"/>
    </location>
</feature>
<organism evidence="2 3">
    <name type="scientific">Microbulbifer epialgicus</name>
    <dbReference type="NCBI Taxonomy" id="393907"/>
    <lineage>
        <taxon>Bacteria</taxon>
        <taxon>Pseudomonadati</taxon>
        <taxon>Pseudomonadota</taxon>
        <taxon>Gammaproteobacteria</taxon>
        <taxon>Cellvibrionales</taxon>
        <taxon>Microbulbiferaceae</taxon>
        <taxon>Microbulbifer</taxon>
    </lineage>
</organism>
<dbReference type="RefSeq" id="WP_371837096.1">
    <property type="nucleotide sequence ID" value="NZ_JBGMEK010000001.1"/>
</dbReference>
<dbReference type="Proteomes" id="UP001569428">
    <property type="component" value="Unassembled WGS sequence"/>
</dbReference>
<accession>A0ABV4NVE2</accession>
<sequence>MTDTKPERPDDIMESAKRDAADNPGTEIVANLNEKEVFKVTYDSTNDQFNCARMLK</sequence>
<reference evidence="2 3" key="1">
    <citation type="submission" date="2024-08" db="EMBL/GenBank/DDBJ databases">
        <authorList>
            <person name="Ishaq N."/>
        </authorList>
    </citation>
    <scope>NUCLEOTIDE SEQUENCE [LARGE SCALE GENOMIC DNA]</scope>
    <source>
        <strain evidence="2 3">DSM 18651</strain>
    </source>
</reference>
<protein>
    <submittedName>
        <fullName evidence="2">Uncharacterized protein</fullName>
    </submittedName>
</protein>
<evidence type="ECO:0000256" key="1">
    <source>
        <dbReference type="SAM" id="MobiDB-lite"/>
    </source>
</evidence>
<dbReference type="EMBL" id="JBGMEK010000001">
    <property type="protein sequence ID" value="MFA0809478.1"/>
    <property type="molecule type" value="Genomic_DNA"/>
</dbReference>
<evidence type="ECO:0000313" key="3">
    <source>
        <dbReference type="Proteomes" id="UP001569428"/>
    </source>
</evidence>
<name>A0ABV4NVE2_9GAMM</name>
<keyword evidence="3" id="KW-1185">Reference proteome</keyword>
<evidence type="ECO:0000313" key="2">
    <source>
        <dbReference type="EMBL" id="MFA0809478.1"/>
    </source>
</evidence>
<proteinExistence type="predicted"/>
<gene>
    <name evidence="2" type="ORF">ACCI49_00980</name>
</gene>